<reference evidence="1" key="1">
    <citation type="submission" date="2022-12" db="EMBL/GenBank/DDBJ databases">
        <authorList>
            <person name="Ruckert C."/>
            <person name="Busche T."/>
            <person name="Kalinowski J."/>
            <person name="Wittmann C."/>
        </authorList>
    </citation>
    <scope>NUCLEOTIDE SEQUENCE</scope>
    <source>
        <strain evidence="1">DSM 40467</strain>
    </source>
</reference>
<organism evidence="1 2">
    <name type="scientific">Streptomyces cinnabarinus</name>
    <dbReference type="NCBI Taxonomy" id="67287"/>
    <lineage>
        <taxon>Bacteria</taxon>
        <taxon>Bacillati</taxon>
        <taxon>Actinomycetota</taxon>
        <taxon>Actinomycetes</taxon>
        <taxon>Kitasatosporales</taxon>
        <taxon>Streptomycetaceae</taxon>
        <taxon>Streptomyces</taxon>
    </lineage>
</organism>
<dbReference type="RefSeq" id="WP_269661443.1">
    <property type="nucleotide sequence ID" value="NZ_CP114413.1"/>
</dbReference>
<dbReference type="EMBL" id="CP114413">
    <property type="protein sequence ID" value="WAZ23900.1"/>
    <property type="molecule type" value="Genomic_DNA"/>
</dbReference>
<dbReference type="Pfam" id="PF18934">
    <property type="entry name" value="DUF5682"/>
    <property type="match status" value="1"/>
</dbReference>
<gene>
    <name evidence="1" type="ORF">STRCI_005271</name>
</gene>
<keyword evidence="2" id="KW-1185">Reference proteome</keyword>
<accession>A0ABY7KJX7</accession>
<dbReference type="InterPro" id="IPR043737">
    <property type="entry name" value="DUF5682"/>
</dbReference>
<proteinExistence type="predicted"/>
<name>A0ABY7KJX7_9ACTN</name>
<evidence type="ECO:0000313" key="2">
    <source>
        <dbReference type="Proteomes" id="UP001164439"/>
    </source>
</evidence>
<evidence type="ECO:0000313" key="1">
    <source>
        <dbReference type="EMBL" id="WAZ23900.1"/>
    </source>
</evidence>
<sequence length="762" mass="81272">MSSAVFLGVRHHSPACARLVGRAISALRPAYVLVEGPADMNGRLDELLLEHRLPVAVFSHYRDESRVATSWAPLCDYSPEWIALRDGRAAGAEVRFIDLPAWHPAFTRRAEGAANRYADAETRYEEAVRRLCARFSVDSVDALWDRLFEVTEPDDADGLQARLDTYFDLVRGDTEGDPGDRAREEYMASWVRAAQAHSGGRPVLVVTGGFHRPALRELSYRGGTGWPEVPEPPGGALGGSFLVPYSFRQLDAFAGYQSGMPSPGYYQRLWESGPEAAARELTRAVAERLRGRGIPVSTAALIAARGLARGLALLRGHPYETRVDVLDGLAGTLITDDLDHPLPWTTRGTLHAGTHPVVAEMVAACTGAVEGRLHPDTPVPPLVHDVTEQLARLGLADPDGPVVLDLTGPDGLTRSRVLHRLRVLGVPGFTRVSGPADGTDPVFTERWAPGPAAGREAALIEAGAYGARLDEAASVLLAERAHAAGTDAGPLAGLLFDAVLCGVGPLCAELLDTLAAQVGQVREPGPLGEVLTTALGLWRHDRVFGVARGPLLGSVVASAVERVLWLAEGLHGGEGGVDLGRLRALAAVRDALRYAPEVLPVTREAAAEVAARIARDPRAPVDLRGAACGLSRSLGGSDDPTGVVTSLALDTLGDWLAGLFVVAREEVTTGEGALVDVLDDIVGAMSEGDFLAGLPALRQAFAFFPPRERERVAERLLDRRGRRGSARALLRTTADPLLLARARALEENVALLLTRHGLRTTP</sequence>
<protein>
    <submittedName>
        <fullName evidence="1">DUF5682 family protein</fullName>
    </submittedName>
</protein>
<dbReference type="Proteomes" id="UP001164439">
    <property type="component" value="Chromosome"/>
</dbReference>